<dbReference type="SUPFAM" id="SSF53756">
    <property type="entry name" value="UDP-Glycosyltransferase/glycogen phosphorylase"/>
    <property type="match status" value="1"/>
</dbReference>
<dbReference type="GO" id="GO:0016758">
    <property type="term" value="F:hexosyltransferase activity"/>
    <property type="evidence" value="ECO:0007669"/>
    <property type="project" value="TreeGrafter"/>
</dbReference>
<dbReference type="GO" id="GO:1901137">
    <property type="term" value="P:carbohydrate derivative biosynthetic process"/>
    <property type="evidence" value="ECO:0007669"/>
    <property type="project" value="UniProtKB-ARBA"/>
</dbReference>
<dbReference type="InterPro" id="IPR028098">
    <property type="entry name" value="Glyco_trans_4-like_N"/>
</dbReference>
<protein>
    <recommendedName>
        <fullName evidence="1">D-inositol 3-phosphate glycosyltransferase</fullName>
    </recommendedName>
</protein>
<proteinExistence type="predicted"/>
<dbReference type="InterPro" id="IPR050194">
    <property type="entry name" value="Glycosyltransferase_grp1"/>
</dbReference>
<feature type="domain" description="Glycosyl transferase family 1" evidence="4">
    <location>
        <begin position="532"/>
        <end position="695"/>
    </location>
</feature>
<dbReference type="Pfam" id="PF00534">
    <property type="entry name" value="Glycos_transf_1"/>
    <property type="match status" value="1"/>
</dbReference>
<keyword evidence="7" id="KW-1185">Reference proteome</keyword>
<dbReference type="eggNOG" id="COG0438">
    <property type="taxonomic scope" value="Bacteria"/>
</dbReference>
<organism evidence="6 7">
    <name type="scientific">Brachybacterium phenoliresistens</name>
    <dbReference type="NCBI Taxonomy" id="396014"/>
    <lineage>
        <taxon>Bacteria</taxon>
        <taxon>Bacillati</taxon>
        <taxon>Actinomycetota</taxon>
        <taxon>Actinomycetes</taxon>
        <taxon>Micrococcales</taxon>
        <taxon>Dermabacteraceae</taxon>
        <taxon>Brachybacterium</taxon>
    </lineage>
</organism>
<dbReference type="Gene3D" id="3.40.50.2000">
    <property type="entry name" value="Glycogen Phosphorylase B"/>
    <property type="match status" value="2"/>
</dbReference>
<name>Z9JUE4_9MICO</name>
<evidence type="ECO:0000256" key="3">
    <source>
        <dbReference type="ARBA" id="ARBA00022679"/>
    </source>
</evidence>
<accession>Z9JUE4</accession>
<dbReference type="AlphaFoldDB" id="Z9JUE4"/>
<evidence type="ECO:0000313" key="6">
    <source>
        <dbReference type="EMBL" id="EWS81416.1"/>
    </source>
</evidence>
<dbReference type="PATRIC" id="fig|396014.3.peg.1650"/>
<evidence type="ECO:0000313" key="7">
    <source>
        <dbReference type="Proteomes" id="UP000023067"/>
    </source>
</evidence>
<dbReference type="Proteomes" id="UP000023067">
    <property type="component" value="Unassembled WGS sequence"/>
</dbReference>
<dbReference type="EMBL" id="JDYK01000007">
    <property type="protein sequence ID" value="EWS81416.1"/>
    <property type="molecule type" value="Genomic_DNA"/>
</dbReference>
<dbReference type="InterPro" id="IPR001296">
    <property type="entry name" value="Glyco_trans_1"/>
</dbReference>
<gene>
    <name evidence="6" type="ORF">BF93_16535</name>
</gene>
<dbReference type="STRING" id="396014.BF93_16535"/>
<evidence type="ECO:0000256" key="1">
    <source>
        <dbReference type="ARBA" id="ARBA00021292"/>
    </source>
</evidence>
<keyword evidence="3 6" id="KW-0808">Transferase</keyword>
<dbReference type="PANTHER" id="PTHR45947:SF3">
    <property type="entry name" value="SULFOQUINOVOSYL TRANSFERASE SQD2"/>
    <property type="match status" value="1"/>
</dbReference>
<evidence type="ECO:0000259" key="4">
    <source>
        <dbReference type="Pfam" id="PF00534"/>
    </source>
</evidence>
<feature type="domain" description="Glycosyltransferase subfamily 4-like N-terminal" evidence="5">
    <location>
        <begin position="329"/>
        <end position="510"/>
    </location>
</feature>
<evidence type="ECO:0000259" key="5">
    <source>
        <dbReference type="Pfam" id="PF13579"/>
    </source>
</evidence>
<dbReference type="CDD" id="cd03794">
    <property type="entry name" value="GT4_WbuB-like"/>
    <property type="match status" value="1"/>
</dbReference>
<sequence>MAVSPEPSKSSGFSWFRGQAAGRAPAAGAASAAPSAAPGPDPEAALEAARALAATAETTERALLAYRDVVAVSGFSTPALLEYARFLVRHSRGSAAEEVLALAIAQDGTQIDAIELYLELARELDLPADRTTWLFSRLAADIAGVPAAHRGALDYAIPHRLDAVLAIVGADGDPVSRAIVAINQLYLDKAATDEAILAAAEGLGENDRLRAHLTVALGRGNRKVAKELLDAAPAQAVPMNALRRAIRRARTAKKDKQLTQYLEAYLRFRPGDGWAAGLQKEQQRQAVSNYQLGKTGFPFPKMRKTPAYEARQDHVFYLLHNSLPYNSAGYATRTHGLLSELNRAGWDVDGVTRLGYPYDMPGKAELPDVPMQEVVGDVDYRRLLTGREIEKKNPLYFYTERYAKALTELARQERPAIIHAASNHWNGLTAVRTARQLGLPSIYEVRGLWEVTRGSRNPEWAQSNMFKYMARMEADAAKGATKVFAITEALREEMISRGVDGDKITVVPNGVDTARFTPIPRDEELASRLGVAGKTVIGYVGSVLDYEGIELMLEAARVLTRTREDFHVLIVGDGAELQRFENYVEENELEHVVTFTGRVPHEEVERYYSLIDITPFPRLPLPVCEMVSPLKPFEAMAMGKAVVASDVAALKEIVTPGVNGYLHEKGSAESLIEQLTKLLDDAEHTRRIGAQARDWVVENRDWKQLAQIIAGTYAELSR</sequence>
<comment type="caution">
    <text evidence="6">The sequence shown here is derived from an EMBL/GenBank/DDBJ whole genome shotgun (WGS) entry which is preliminary data.</text>
</comment>
<dbReference type="HOGENOM" id="CLU_023236_0_0_11"/>
<evidence type="ECO:0000256" key="2">
    <source>
        <dbReference type="ARBA" id="ARBA00022676"/>
    </source>
</evidence>
<reference evidence="6 7" key="1">
    <citation type="submission" date="2014-02" db="EMBL/GenBank/DDBJ databases">
        <title>Genome sequence of Brachybacterium phenoliresistens strain W13A50.</title>
        <authorList>
            <person name="Wang X."/>
        </authorList>
    </citation>
    <scope>NUCLEOTIDE SEQUENCE [LARGE SCALE GENOMIC DNA]</scope>
    <source>
        <strain evidence="6 7">W13A50</strain>
    </source>
</reference>
<dbReference type="Pfam" id="PF13579">
    <property type="entry name" value="Glyco_trans_4_4"/>
    <property type="match status" value="1"/>
</dbReference>
<keyword evidence="2" id="KW-0328">Glycosyltransferase</keyword>
<dbReference type="PANTHER" id="PTHR45947">
    <property type="entry name" value="SULFOQUINOVOSYL TRANSFERASE SQD2"/>
    <property type="match status" value="1"/>
</dbReference>